<accession>A0A9D1J8H3</accession>
<keyword evidence="9" id="KW-0378">Hydrolase</keyword>
<protein>
    <recommendedName>
        <fullName evidence="6">Signal peptidase I</fullName>
        <ecNumber evidence="6">3.4.21.89</ecNumber>
    </recommendedName>
</protein>
<reference evidence="9" key="2">
    <citation type="journal article" date="2021" name="PeerJ">
        <title>Extensive microbial diversity within the chicken gut microbiome revealed by metagenomics and culture.</title>
        <authorList>
            <person name="Gilroy R."/>
            <person name="Ravi A."/>
            <person name="Getino M."/>
            <person name="Pursley I."/>
            <person name="Horton D.L."/>
            <person name="Alikhan N.F."/>
            <person name="Baker D."/>
            <person name="Gharbi K."/>
            <person name="Hall N."/>
            <person name="Watson M."/>
            <person name="Adriaenssens E.M."/>
            <person name="Foster-Nyarko E."/>
            <person name="Jarju S."/>
            <person name="Secka A."/>
            <person name="Antonio M."/>
            <person name="Oren A."/>
            <person name="Chaudhuri R.R."/>
            <person name="La Ragione R."/>
            <person name="Hildebrand F."/>
            <person name="Pallen M.J."/>
        </authorList>
    </citation>
    <scope>NUCLEOTIDE SEQUENCE</scope>
    <source>
        <strain evidence="9">CHK121-14286</strain>
    </source>
</reference>
<name>A0A9D1J8H3_9BACT</name>
<dbReference type="Gene3D" id="2.10.109.10">
    <property type="entry name" value="Umud Fragment, subunit A"/>
    <property type="match status" value="1"/>
</dbReference>
<dbReference type="Proteomes" id="UP000824200">
    <property type="component" value="Unassembled WGS sequence"/>
</dbReference>
<evidence type="ECO:0000256" key="3">
    <source>
        <dbReference type="ARBA" id="ARBA00022692"/>
    </source>
</evidence>
<dbReference type="EC" id="3.4.21.89" evidence="6"/>
<dbReference type="GO" id="GO:0004252">
    <property type="term" value="F:serine-type endopeptidase activity"/>
    <property type="evidence" value="ECO:0007669"/>
    <property type="project" value="UniProtKB-UniRule"/>
</dbReference>
<feature type="transmembrane region" description="Helical" evidence="7">
    <location>
        <begin position="140"/>
        <end position="160"/>
    </location>
</feature>
<evidence type="ECO:0000313" key="10">
    <source>
        <dbReference type="Proteomes" id="UP000824200"/>
    </source>
</evidence>
<feature type="domain" description="Peptidase S24/S26A/S26B/S26C" evidence="8">
    <location>
        <begin position="47"/>
        <end position="128"/>
    </location>
</feature>
<dbReference type="InterPro" id="IPR036286">
    <property type="entry name" value="LexA/Signal_pep-like_sf"/>
</dbReference>
<comment type="subcellular location">
    <subcellularLocation>
        <location evidence="1">Endomembrane system</location>
    </subcellularLocation>
</comment>
<sequence length="181" mass="19753">MKATKVIAKTVRIAAVVLLALLLVYNVYIAVQRLVFKNAMPTVFGIGCATVVTGSMSPAIEEGDFIITKKQNSYKENDIVTFLEEESNVYITHRIIFADGNTYATKGDANNTADGLNVTNDNIVGKVVFVWHGFGKVVSFLQSPAGIFCLIAACAAIWIATDFFSKRSDKDETNDKKNTNS</sequence>
<evidence type="ECO:0000256" key="1">
    <source>
        <dbReference type="ARBA" id="ARBA00004308"/>
    </source>
</evidence>
<dbReference type="PRINTS" id="PR00728">
    <property type="entry name" value="SIGNALPTASE"/>
</dbReference>
<keyword evidence="3 7" id="KW-0812">Transmembrane</keyword>
<dbReference type="Pfam" id="PF00717">
    <property type="entry name" value="Peptidase_S24"/>
    <property type="match status" value="1"/>
</dbReference>
<dbReference type="AlphaFoldDB" id="A0A9D1J8H3"/>
<dbReference type="NCBIfam" id="TIGR02228">
    <property type="entry name" value="sigpep_I_arch"/>
    <property type="match status" value="1"/>
</dbReference>
<proteinExistence type="predicted"/>
<evidence type="ECO:0000256" key="2">
    <source>
        <dbReference type="ARBA" id="ARBA00022670"/>
    </source>
</evidence>
<keyword evidence="4 7" id="KW-1133">Transmembrane helix</keyword>
<evidence type="ECO:0000313" key="9">
    <source>
        <dbReference type="EMBL" id="HIR65902.1"/>
    </source>
</evidence>
<dbReference type="EMBL" id="DVHL01000028">
    <property type="protein sequence ID" value="HIR65902.1"/>
    <property type="molecule type" value="Genomic_DNA"/>
</dbReference>
<dbReference type="InterPro" id="IPR001733">
    <property type="entry name" value="Peptidase_S26B"/>
</dbReference>
<dbReference type="SUPFAM" id="SSF51306">
    <property type="entry name" value="LexA/Signal peptidase"/>
    <property type="match status" value="1"/>
</dbReference>
<organism evidence="9 10">
    <name type="scientific">Candidatus Fimimonas gallinarum</name>
    <dbReference type="NCBI Taxonomy" id="2840821"/>
    <lineage>
        <taxon>Bacteria</taxon>
        <taxon>Pseudomonadati</taxon>
        <taxon>Myxococcota</taxon>
        <taxon>Myxococcia</taxon>
        <taxon>Myxococcales</taxon>
        <taxon>Cystobacterineae</taxon>
        <taxon>Myxococcaceae</taxon>
        <taxon>Myxococcaceae incertae sedis</taxon>
        <taxon>Candidatus Fimimonas</taxon>
    </lineage>
</organism>
<evidence type="ECO:0000256" key="5">
    <source>
        <dbReference type="ARBA" id="ARBA00023136"/>
    </source>
</evidence>
<feature type="transmembrane region" description="Helical" evidence="7">
    <location>
        <begin position="12"/>
        <end position="31"/>
    </location>
</feature>
<dbReference type="GO" id="GO:0009003">
    <property type="term" value="F:signal peptidase activity"/>
    <property type="evidence" value="ECO:0007669"/>
    <property type="project" value="UniProtKB-EC"/>
</dbReference>
<reference evidence="9" key="1">
    <citation type="submission" date="2020-10" db="EMBL/GenBank/DDBJ databases">
        <authorList>
            <person name="Gilroy R."/>
        </authorList>
    </citation>
    <scope>NUCLEOTIDE SEQUENCE</scope>
    <source>
        <strain evidence="9">CHK121-14286</strain>
    </source>
</reference>
<dbReference type="InterPro" id="IPR015927">
    <property type="entry name" value="Peptidase_S24_S26A/B/C"/>
</dbReference>
<dbReference type="InterPro" id="IPR019533">
    <property type="entry name" value="Peptidase_S26"/>
</dbReference>
<gene>
    <name evidence="9" type="ORF">IAC95_03345</name>
</gene>
<dbReference type="CDD" id="cd06530">
    <property type="entry name" value="S26_SPase_I"/>
    <property type="match status" value="1"/>
</dbReference>
<dbReference type="GO" id="GO:0016020">
    <property type="term" value="C:membrane"/>
    <property type="evidence" value="ECO:0007669"/>
    <property type="project" value="UniProtKB-UniRule"/>
</dbReference>
<keyword evidence="2" id="KW-0645">Protease</keyword>
<keyword evidence="5 7" id="KW-0472">Membrane</keyword>
<comment type="caution">
    <text evidence="9">The sequence shown here is derived from an EMBL/GenBank/DDBJ whole genome shotgun (WGS) entry which is preliminary data.</text>
</comment>
<evidence type="ECO:0000256" key="6">
    <source>
        <dbReference type="NCBIfam" id="TIGR02228"/>
    </source>
</evidence>
<dbReference type="GO" id="GO:0006465">
    <property type="term" value="P:signal peptide processing"/>
    <property type="evidence" value="ECO:0007669"/>
    <property type="project" value="UniProtKB-UniRule"/>
</dbReference>
<evidence type="ECO:0000256" key="4">
    <source>
        <dbReference type="ARBA" id="ARBA00022989"/>
    </source>
</evidence>
<evidence type="ECO:0000259" key="8">
    <source>
        <dbReference type="Pfam" id="PF00717"/>
    </source>
</evidence>
<dbReference type="GO" id="GO:0012505">
    <property type="term" value="C:endomembrane system"/>
    <property type="evidence" value="ECO:0007669"/>
    <property type="project" value="UniProtKB-SubCell"/>
</dbReference>
<evidence type="ECO:0000256" key="7">
    <source>
        <dbReference type="SAM" id="Phobius"/>
    </source>
</evidence>